<accession>A0AAD7FHX8</accession>
<evidence type="ECO:0000313" key="2">
    <source>
        <dbReference type="EMBL" id="KAJ7621272.1"/>
    </source>
</evidence>
<evidence type="ECO:0000256" key="1">
    <source>
        <dbReference type="SAM" id="MobiDB-lite"/>
    </source>
</evidence>
<proteinExistence type="predicted"/>
<evidence type="ECO:0000313" key="3">
    <source>
        <dbReference type="Proteomes" id="UP001221142"/>
    </source>
</evidence>
<dbReference type="GO" id="GO:0008270">
    <property type="term" value="F:zinc ion binding"/>
    <property type="evidence" value="ECO:0007669"/>
    <property type="project" value="InterPro"/>
</dbReference>
<feature type="compositionally biased region" description="Acidic residues" evidence="1">
    <location>
        <begin position="282"/>
        <end position="310"/>
    </location>
</feature>
<comment type="caution">
    <text evidence="2">The sequence shown here is derived from an EMBL/GenBank/DDBJ whole genome shotgun (WGS) entry which is preliminary data.</text>
</comment>
<sequence length="523" mass="57636">MGDEDEGAPEWRNNCPPPSDSRNATKEPTQPRFCFNLKLEASRVLASNVSCNKNACQTCRLKRKKCTGQVDQTWPVYGLSTIHRQAGHQSNRQAKHTETRVALLETLLDLFIHWVDRSDETLGFLDAFFSPLIQAVHRPEQTINATGLWWHRHSYKATEKAGGVAVLQALRDPQSKAQASSSPLVPQPVAISNIGDSAVDLLEDLLSPFLVLVDNELPASPVVDAEPASPVCERSEALRASFRPVALMISPPTPHTPCPSEELVLENKLRAEMARMLAPATEDCDSEDDESTEEEADDAGANGEDTEDDDLEEVVIPLEMVAETAGESTSSTPPVQDTTPTSRKRKRTSSGYSSITLLPSVELQAASRLPPSTPRRPLLTPGKHPRTPLPASHYRSDSQDGCPTTDKILQDPGVLSNYPLVLEDLNMAPIGSSLHFVIFEELSEIDEPGAEFFLLRGRPSDLSLRVSQRTLRMRTPPVHTHRSTQHGASAHSATWIEFCIESKLESDFGPDKHRHSFFQAQFA</sequence>
<keyword evidence="3" id="KW-1185">Reference proteome</keyword>
<dbReference type="CDD" id="cd00067">
    <property type="entry name" value="GAL4"/>
    <property type="match status" value="1"/>
</dbReference>
<feature type="region of interest" description="Disordered" evidence="1">
    <location>
        <begin position="323"/>
        <end position="408"/>
    </location>
</feature>
<organism evidence="2 3">
    <name type="scientific">Roridomyces roridus</name>
    <dbReference type="NCBI Taxonomy" id="1738132"/>
    <lineage>
        <taxon>Eukaryota</taxon>
        <taxon>Fungi</taxon>
        <taxon>Dikarya</taxon>
        <taxon>Basidiomycota</taxon>
        <taxon>Agaricomycotina</taxon>
        <taxon>Agaricomycetes</taxon>
        <taxon>Agaricomycetidae</taxon>
        <taxon>Agaricales</taxon>
        <taxon>Marasmiineae</taxon>
        <taxon>Mycenaceae</taxon>
        <taxon>Roridomyces</taxon>
    </lineage>
</organism>
<name>A0AAD7FHX8_9AGAR</name>
<feature type="region of interest" description="Disordered" evidence="1">
    <location>
        <begin position="280"/>
        <end position="310"/>
    </location>
</feature>
<feature type="compositionally biased region" description="Polar residues" evidence="1">
    <location>
        <begin position="326"/>
        <end position="337"/>
    </location>
</feature>
<protein>
    <submittedName>
        <fullName evidence="2">Uncharacterized protein</fullName>
    </submittedName>
</protein>
<dbReference type="InterPro" id="IPR001138">
    <property type="entry name" value="Zn2Cys6_DnaBD"/>
</dbReference>
<dbReference type="GO" id="GO:0000981">
    <property type="term" value="F:DNA-binding transcription factor activity, RNA polymerase II-specific"/>
    <property type="evidence" value="ECO:0007669"/>
    <property type="project" value="InterPro"/>
</dbReference>
<dbReference type="Proteomes" id="UP001221142">
    <property type="component" value="Unassembled WGS sequence"/>
</dbReference>
<feature type="compositionally biased region" description="Low complexity" evidence="1">
    <location>
        <begin position="367"/>
        <end position="381"/>
    </location>
</feature>
<feature type="region of interest" description="Disordered" evidence="1">
    <location>
        <begin position="1"/>
        <end position="27"/>
    </location>
</feature>
<dbReference type="EMBL" id="JARKIF010000016">
    <property type="protein sequence ID" value="KAJ7621272.1"/>
    <property type="molecule type" value="Genomic_DNA"/>
</dbReference>
<dbReference type="AlphaFoldDB" id="A0AAD7FHX8"/>
<gene>
    <name evidence="2" type="ORF">FB45DRAFT_1062287</name>
</gene>
<reference evidence="2" key="1">
    <citation type="submission" date="2023-03" db="EMBL/GenBank/DDBJ databases">
        <title>Massive genome expansion in bonnet fungi (Mycena s.s.) driven by repeated elements and novel gene families across ecological guilds.</title>
        <authorList>
            <consortium name="Lawrence Berkeley National Laboratory"/>
            <person name="Harder C.B."/>
            <person name="Miyauchi S."/>
            <person name="Viragh M."/>
            <person name="Kuo A."/>
            <person name="Thoen E."/>
            <person name="Andreopoulos B."/>
            <person name="Lu D."/>
            <person name="Skrede I."/>
            <person name="Drula E."/>
            <person name="Henrissat B."/>
            <person name="Morin E."/>
            <person name="Kohler A."/>
            <person name="Barry K."/>
            <person name="LaButti K."/>
            <person name="Morin E."/>
            <person name="Salamov A."/>
            <person name="Lipzen A."/>
            <person name="Mereny Z."/>
            <person name="Hegedus B."/>
            <person name="Baldrian P."/>
            <person name="Stursova M."/>
            <person name="Weitz H."/>
            <person name="Taylor A."/>
            <person name="Grigoriev I.V."/>
            <person name="Nagy L.G."/>
            <person name="Martin F."/>
            <person name="Kauserud H."/>
        </authorList>
    </citation>
    <scope>NUCLEOTIDE SEQUENCE</scope>
    <source>
        <strain evidence="2">9284</strain>
    </source>
</reference>